<evidence type="ECO:0000313" key="3">
    <source>
        <dbReference type="Proteomes" id="UP000298493"/>
    </source>
</evidence>
<name>A0A4Z1NXZ7_9PEZI</name>
<reference evidence="2 3" key="1">
    <citation type="submission" date="2019-04" db="EMBL/GenBank/DDBJ databases">
        <title>High contiguity whole genome sequence and gene annotation resource for two Venturia nashicola isolates.</title>
        <authorList>
            <person name="Prokchorchik M."/>
            <person name="Won K."/>
            <person name="Lee Y."/>
            <person name="Choi E.D."/>
            <person name="Segonzac C."/>
            <person name="Sohn K.H."/>
        </authorList>
    </citation>
    <scope>NUCLEOTIDE SEQUENCE [LARGE SCALE GENOMIC DNA]</scope>
    <source>
        <strain evidence="2 3">PRI2</strain>
    </source>
</reference>
<proteinExistence type="predicted"/>
<gene>
    <name evidence="2" type="ORF">E6O75_ATG05592</name>
</gene>
<keyword evidence="3" id="KW-1185">Reference proteome</keyword>
<dbReference type="EMBL" id="SNSC02000010">
    <property type="protein sequence ID" value="TID20827.1"/>
    <property type="molecule type" value="Genomic_DNA"/>
</dbReference>
<feature type="region of interest" description="Disordered" evidence="1">
    <location>
        <begin position="1"/>
        <end position="32"/>
    </location>
</feature>
<feature type="region of interest" description="Disordered" evidence="1">
    <location>
        <begin position="68"/>
        <end position="92"/>
    </location>
</feature>
<dbReference type="Proteomes" id="UP000298493">
    <property type="component" value="Unassembled WGS sequence"/>
</dbReference>
<dbReference type="AlphaFoldDB" id="A0A4Z1NXZ7"/>
<sequence length="92" mass="10285">MSSVMTKAKAKNTMPPPIFPSRCLPKPDNTMDRDLDYNTASIQELADFCKTSAHRALPNVPHIIDFHQQPSSNSAQPYAKKKPITKAMPFID</sequence>
<evidence type="ECO:0000256" key="1">
    <source>
        <dbReference type="SAM" id="MobiDB-lite"/>
    </source>
</evidence>
<comment type="caution">
    <text evidence="2">The sequence shown here is derived from an EMBL/GenBank/DDBJ whole genome shotgun (WGS) entry which is preliminary data.</text>
</comment>
<protein>
    <submittedName>
        <fullName evidence="2">Uncharacterized protein</fullName>
    </submittedName>
</protein>
<organism evidence="2 3">
    <name type="scientific">Venturia nashicola</name>
    <dbReference type="NCBI Taxonomy" id="86259"/>
    <lineage>
        <taxon>Eukaryota</taxon>
        <taxon>Fungi</taxon>
        <taxon>Dikarya</taxon>
        <taxon>Ascomycota</taxon>
        <taxon>Pezizomycotina</taxon>
        <taxon>Dothideomycetes</taxon>
        <taxon>Pleosporomycetidae</taxon>
        <taxon>Venturiales</taxon>
        <taxon>Venturiaceae</taxon>
        <taxon>Venturia</taxon>
    </lineage>
</organism>
<accession>A0A4Z1NXZ7</accession>
<evidence type="ECO:0000313" key="2">
    <source>
        <dbReference type="EMBL" id="TID20827.1"/>
    </source>
</evidence>